<dbReference type="AlphaFoldDB" id="A0A815FP58"/>
<feature type="disulfide bond" evidence="5">
    <location>
        <begin position="266"/>
        <end position="275"/>
    </location>
</feature>
<sequence>SPSDENQRIALTIQFRAEIQWRTVFTFLIMLIDDEKSIDNYEQIIHLSMRDCKAKFHFSLLYKSRAKNSSKAYSIRIDSSVANTLEYCTRKKLIRDATLVFAHFITNHPNEQPTSISVLPIIPFDQTNVVFHTSIEFHLLFRQVYQNYYLIYLRQSKEELFNKIVIDLLPSSRCLYIRELLPDEIVNFHPLRCAKHYHTPYREDSNLTCFHDLETFMCLGNNHHRANCFNFHFNSKYDCQGNNSCLNDAQCFQDLPQWPTMTVCVCAECFYGKLCQFSMETIRLSLDPILTYHIRPRLSFSRQSTAIKITAGLILFMYVCGVLSGLLFMVTFCTKTSRKCSIGVYLLFLSFINLLLIHMLALKFIFLLLIQMQIIHQQWILQGNCLFGDFILRTLLNIDYWLNACIAIERTLNFAMGLKFNQIKSQRICKWIIVINVIVNILTRLTNPFHRNVIEDKDNERTWCIINYDSHLKLQQFDSILIVINYLCPFVIHLLSSIIIILLVARSRSTANREKFSKQVRRQINQHYHLIISPFILVILALPRLIIPLIYRYIKSTNDPWPALAGYFVSFIPPILTFFIFVLPSQTYKQYL</sequence>
<feature type="transmembrane region" description="Helical" evidence="6">
    <location>
        <begin position="563"/>
        <end position="583"/>
    </location>
</feature>
<keyword evidence="5" id="KW-0245">EGF-like domain</keyword>
<feature type="non-terminal residue" evidence="9">
    <location>
        <position position="1"/>
    </location>
</feature>
<evidence type="ECO:0000256" key="2">
    <source>
        <dbReference type="ARBA" id="ARBA00022692"/>
    </source>
</evidence>
<evidence type="ECO:0000256" key="5">
    <source>
        <dbReference type="PROSITE-ProRule" id="PRU00076"/>
    </source>
</evidence>
<evidence type="ECO:0000256" key="4">
    <source>
        <dbReference type="ARBA" id="ARBA00023136"/>
    </source>
</evidence>
<protein>
    <recommendedName>
        <fullName evidence="11">G-protein coupled receptors family 1 profile domain-containing protein</fullName>
    </recommendedName>
</protein>
<keyword evidence="5" id="KW-1015">Disulfide bond</keyword>
<dbReference type="InterPro" id="IPR000742">
    <property type="entry name" value="EGF"/>
</dbReference>
<dbReference type="PROSITE" id="PS00022">
    <property type="entry name" value="EGF_1"/>
    <property type="match status" value="1"/>
</dbReference>
<keyword evidence="10" id="KW-1185">Reference proteome</keyword>
<keyword evidence="3 6" id="KW-1133">Transmembrane helix</keyword>
<evidence type="ECO:0008006" key="11">
    <source>
        <dbReference type="Google" id="ProtNLM"/>
    </source>
</evidence>
<feature type="transmembrane region" description="Helical" evidence="6">
    <location>
        <begin position="480"/>
        <end position="505"/>
    </location>
</feature>
<evidence type="ECO:0000256" key="3">
    <source>
        <dbReference type="ARBA" id="ARBA00022989"/>
    </source>
</evidence>
<feature type="domain" description="EGF-like" evidence="7">
    <location>
        <begin position="235"/>
        <end position="276"/>
    </location>
</feature>
<dbReference type="GO" id="GO:0016020">
    <property type="term" value="C:membrane"/>
    <property type="evidence" value="ECO:0007669"/>
    <property type="project" value="UniProtKB-SubCell"/>
</dbReference>
<proteinExistence type="predicted"/>
<comment type="subcellular location">
    <subcellularLocation>
        <location evidence="1">Membrane</location>
    </subcellularLocation>
</comment>
<gene>
    <name evidence="9" type="ORF">XAT740_LOCUS30296</name>
</gene>
<dbReference type="PROSITE" id="PS50262">
    <property type="entry name" value="G_PROTEIN_RECEP_F1_2"/>
    <property type="match status" value="1"/>
</dbReference>
<evidence type="ECO:0000259" key="8">
    <source>
        <dbReference type="PROSITE" id="PS50262"/>
    </source>
</evidence>
<keyword evidence="4 6" id="KW-0472">Membrane</keyword>
<evidence type="ECO:0000256" key="1">
    <source>
        <dbReference type="ARBA" id="ARBA00004370"/>
    </source>
</evidence>
<dbReference type="InterPro" id="IPR017452">
    <property type="entry name" value="GPCR_Rhodpsn_7TM"/>
</dbReference>
<dbReference type="Proteomes" id="UP000663828">
    <property type="component" value="Unassembled WGS sequence"/>
</dbReference>
<keyword evidence="2 6" id="KW-0812">Transmembrane</keyword>
<organism evidence="9 10">
    <name type="scientific">Adineta ricciae</name>
    <name type="common">Rotifer</name>
    <dbReference type="NCBI Taxonomy" id="249248"/>
    <lineage>
        <taxon>Eukaryota</taxon>
        <taxon>Metazoa</taxon>
        <taxon>Spiralia</taxon>
        <taxon>Gnathifera</taxon>
        <taxon>Rotifera</taxon>
        <taxon>Eurotatoria</taxon>
        <taxon>Bdelloidea</taxon>
        <taxon>Adinetida</taxon>
        <taxon>Adinetidae</taxon>
        <taxon>Adineta</taxon>
    </lineage>
</organism>
<evidence type="ECO:0000256" key="6">
    <source>
        <dbReference type="SAM" id="Phobius"/>
    </source>
</evidence>
<feature type="transmembrane region" description="Helical" evidence="6">
    <location>
        <begin position="344"/>
        <end position="370"/>
    </location>
</feature>
<dbReference type="EMBL" id="CAJNOR010002690">
    <property type="protein sequence ID" value="CAF1328359.1"/>
    <property type="molecule type" value="Genomic_DNA"/>
</dbReference>
<dbReference type="SUPFAM" id="SSF81321">
    <property type="entry name" value="Family A G protein-coupled receptor-like"/>
    <property type="match status" value="1"/>
</dbReference>
<dbReference type="PROSITE" id="PS50026">
    <property type="entry name" value="EGF_3"/>
    <property type="match status" value="1"/>
</dbReference>
<reference evidence="9" key="1">
    <citation type="submission" date="2021-02" db="EMBL/GenBank/DDBJ databases">
        <authorList>
            <person name="Nowell W R."/>
        </authorList>
    </citation>
    <scope>NUCLEOTIDE SEQUENCE</scope>
</reference>
<name>A0A815FP58_ADIRI</name>
<feature type="transmembrane region" description="Helical" evidence="6">
    <location>
        <begin position="526"/>
        <end position="551"/>
    </location>
</feature>
<comment type="caution">
    <text evidence="9">The sequence shown here is derived from an EMBL/GenBank/DDBJ whole genome shotgun (WGS) entry which is preliminary data.</text>
</comment>
<dbReference type="Gene3D" id="1.20.1070.10">
    <property type="entry name" value="Rhodopsin 7-helix transmembrane proteins"/>
    <property type="match status" value="1"/>
</dbReference>
<feature type="transmembrane region" description="Helical" evidence="6">
    <location>
        <begin position="309"/>
        <end position="332"/>
    </location>
</feature>
<evidence type="ECO:0000313" key="10">
    <source>
        <dbReference type="Proteomes" id="UP000663828"/>
    </source>
</evidence>
<feature type="domain" description="G-protein coupled receptors family 1 profile" evidence="8">
    <location>
        <begin position="324"/>
        <end position="581"/>
    </location>
</feature>
<accession>A0A815FP58</accession>
<evidence type="ECO:0000259" key="7">
    <source>
        <dbReference type="PROSITE" id="PS50026"/>
    </source>
</evidence>
<comment type="caution">
    <text evidence="5">Lacks conserved residue(s) required for the propagation of feature annotation.</text>
</comment>
<evidence type="ECO:0000313" key="9">
    <source>
        <dbReference type="EMBL" id="CAF1328359.1"/>
    </source>
</evidence>